<proteinExistence type="predicted"/>
<feature type="compositionally biased region" description="Basic and acidic residues" evidence="1">
    <location>
        <begin position="33"/>
        <end position="54"/>
    </location>
</feature>
<evidence type="ECO:0000256" key="1">
    <source>
        <dbReference type="SAM" id="MobiDB-lite"/>
    </source>
</evidence>
<dbReference type="EMBL" id="KQ085972">
    <property type="protein sequence ID" value="KLO12687.1"/>
    <property type="molecule type" value="Genomic_DNA"/>
</dbReference>
<reference evidence="2 3" key="1">
    <citation type="submission" date="2015-04" db="EMBL/GenBank/DDBJ databases">
        <title>Complete genome sequence of Schizopora paradoxa KUC8140, a cosmopolitan wood degrader in East Asia.</title>
        <authorList>
            <consortium name="DOE Joint Genome Institute"/>
            <person name="Min B."/>
            <person name="Park H."/>
            <person name="Jang Y."/>
            <person name="Kim J.-J."/>
            <person name="Kim K.H."/>
            <person name="Pangilinan J."/>
            <person name="Lipzen A."/>
            <person name="Riley R."/>
            <person name="Grigoriev I.V."/>
            <person name="Spatafora J.W."/>
            <person name="Choi I.-G."/>
        </authorList>
    </citation>
    <scope>NUCLEOTIDE SEQUENCE [LARGE SCALE GENOMIC DNA]</scope>
    <source>
        <strain evidence="2 3">KUC8140</strain>
    </source>
</reference>
<accession>A0A0H2RM52</accession>
<evidence type="ECO:0000313" key="2">
    <source>
        <dbReference type="EMBL" id="KLO12687.1"/>
    </source>
</evidence>
<dbReference type="InParanoid" id="A0A0H2RM52"/>
<feature type="compositionally biased region" description="Polar residues" evidence="1">
    <location>
        <begin position="158"/>
        <end position="175"/>
    </location>
</feature>
<feature type="region of interest" description="Disordered" evidence="1">
    <location>
        <begin position="24"/>
        <end position="175"/>
    </location>
</feature>
<organism evidence="2 3">
    <name type="scientific">Schizopora paradoxa</name>
    <dbReference type="NCBI Taxonomy" id="27342"/>
    <lineage>
        <taxon>Eukaryota</taxon>
        <taxon>Fungi</taxon>
        <taxon>Dikarya</taxon>
        <taxon>Basidiomycota</taxon>
        <taxon>Agaricomycotina</taxon>
        <taxon>Agaricomycetes</taxon>
        <taxon>Hymenochaetales</taxon>
        <taxon>Schizoporaceae</taxon>
        <taxon>Schizopora</taxon>
    </lineage>
</organism>
<protein>
    <submittedName>
        <fullName evidence="2">Uncharacterized protein</fullName>
    </submittedName>
</protein>
<feature type="compositionally biased region" description="Basic and acidic residues" evidence="1">
    <location>
        <begin position="71"/>
        <end position="81"/>
    </location>
</feature>
<feature type="compositionally biased region" description="Basic and acidic residues" evidence="1">
    <location>
        <begin position="97"/>
        <end position="115"/>
    </location>
</feature>
<sequence>MFKEGKMELTYAICNNHWRADRMGAVGQQQQQEVKENHSSPTRETKAKKCERGSVKMVGQGRHGSKKKPKSNKELAAHEHTYNNCSEHGAKQGQQGPREKLFARQWVRGEREKRAAGQGRTVDPARLTSSSVREHTRDIYSLSRAGHPERAQRPGKSPNISSTRLPKTEASGQIS</sequence>
<dbReference type="Proteomes" id="UP000053477">
    <property type="component" value="Unassembled WGS sequence"/>
</dbReference>
<evidence type="ECO:0000313" key="3">
    <source>
        <dbReference type="Proteomes" id="UP000053477"/>
    </source>
</evidence>
<dbReference type="AlphaFoldDB" id="A0A0H2RM52"/>
<gene>
    <name evidence="2" type="ORF">SCHPADRAFT_890573</name>
</gene>
<keyword evidence="3" id="KW-1185">Reference proteome</keyword>
<name>A0A0H2RM52_9AGAM</name>